<dbReference type="PANTHER" id="PTHR30576">
    <property type="entry name" value="COLANIC BIOSYNTHESIS UDP-GLUCOSE LIPID CARRIER TRANSFERASE"/>
    <property type="match status" value="1"/>
</dbReference>
<dbReference type="InterPro" id="IPR003362">
    <property type="entry name" value="Bact_transf"/>
</dbReference>
<dbReference type="GO" id="GO:0016740">
    <property type="term" value="F:transferase activity"/>
    <property type="evidence" value="ECO:0007669"/>
    <property type="project" value="UniProtKB-KW"/>
</dbReference>
<feature type="domain" description="Bacterial sugar transferase" evidence="2">
    <location>
        <begin position="15"/>
        <end position="75"/>
    </location>
</feature>
<dbReference type="Proteomes" id="UP001604282">
    <property type="component" value="Unassembled WGS sequence"/>
</dbReference>
<organism evidence="3 4">
    <name type="scientific">Streptomyces omiyaensis</name>
    <dbReference type="NCBI Taxonomy" id="68247"/>
    <lineage>
        <taxon>Bacteria</taxon>
        <taxon>Bacillati</taxon>
        <taxon>Actinomycetota</taxon>
        <taxon>Actinomycetes</taxon>
        <taxon>Kitasatosporales</taxon>
        <taxon>Streptomycetaceae</taxon>
        <taxon>Streptomyces</taxon>
    </lineage>
</organism>
<dbReference type="RefSeq" id="WP_189849041.1">
    <property type="nucleotide sequence ID" value="NZ_BMVV01000006.1"/>
</dbReference>
<dbReference type="Pfam" id="PF02397">
    <property type="entry name" value="Bac_transf"/>
    <property type="match status" value="2"/>
</dbReference>
<proteinExistence type="inferred from homology"/>
<comment type="caution">
    <text evidence="3">The sequence shown here is derived from an EMBL/GenBank/DDBJ whole genome shotgun (WGS) entry which is preliminary data.</text>
</comment>
<name>A0ABW7C0Y4_9ACTN</name>
<dbReference type="PANTHER" id="PTHR30576:SF10">
    <property type="entry name" value="SLL5057 PROTEIN"/>
    <property type="match status" value="1"/>
</dbReference>
<evidence type="ECO:0000313" key="4">
    <source>
        <dbReference type="Proteomes" id="UP001604282"/>
    </source>
</evidence>
<reference evidence="3 4" key="1">
    <citation type="submission" date="2024-10" db="EMBL/GenBank/DDBJ databases">
        <title>The Natural Products Discovery Center: Release of the First 8490 Sequenced Strains for Exploring Actinobacteria Biosynthetic Diversity.</title>
        <authorList>
            <person name="Kalkreuter E."/>
            <person name="Kautsar S.A."/>
            <person name="Yang D."/>
            <person name="Bader C.D."/>
            <person name="Teijaro C.N."/>
            <person name="Fluegel L."/>
            <person name="Davis C.M."/>
            <person name="Simpson J.R."/>
            <person name="Lauterbach L."/>
            <person name="Steele A.D."/>
            <person name="Gui C."/>
            <person name="Meng S."/>
            <person name="Li G."/>
            <person name="Viehrig K."/>
            <person name="Ye F."/>
            <person name="Su P."/>
            <person name="Kiefer A.F."/>
            <person name="Nichols A."/>
            <person name="Cepeda A.J."/>
            <person name="Yan W."/>
            <person name="Fan B."/>
            <person name="Jiang Y."/>
            <person name="Adhikari A."/>
            <person name="Zheng C.-J."/>
            <person name="Schuster L."/>
            <person name="Cowan T.M."/>
            <person name="Smanski M.J."/>
            <person name="Chevrette M.G."/>
            <person name="De Carvalho L.P.S."/>
            <person name="Shen B."/>
        </authorList>
    </citation>
    <scope>NUCLEOTIDE SEQUENCE [LARGE SCALE GENOMIC DNA]</scope>
    <source>
        <strain evidence="3 4">NPDC048229</strain>
    </source>
</reference>
<keyword evidence="3" id="KW-0808">Transferase</keyword>
<comment type="similarity">
    <text evidence="1">Belongs to the bacterial sugar transferase family.</text>
</comment>
<evidence type="ECO:0000256" key="1">
    <source>
        <dbReference type="ARBA" id="ARBA00006464"/>
    </source>
</evidence>
<feature type="domain" description="Bacterial sugar transferase" evidence="2">
    <location>
        <begin position="78"/>
        <end position="165"/>
    </location>
</feature>
<accession>A0ABW7C0Y4</accession>
<protein>
    <submittedName>
        <fullName evidence="3">Sugar transferase</fullName>
    </submittedName>
</protein>
<dbReference type="EMBL" id="JBICZW010000018">
    <property type="protein sequence ID" value="MFG3192189.1"/>
    <property type="molecule type" value="Genomic_DNA"/>
</dbReference>
<sequence>MTANRTQHTHRGGLKRAFDLLGGTALLLALSPLLAAVALSLALGSPAAGGAPLLRRRTVAGLDGRPFTMLTFRTRSPLAALPLLLHVVRGQMSLVGPCPLAPTHRECAGETRRRLSVRPGMTGPWQISDRSDLPWEERELLDLHYVDHHWLGMDLAVLARTLPAVRRRRLRRASARPARLA</sequence>
<keyword evidence="4" id="KW-1185">Reference proteome</keyword>
<gene>
    <name evidence="3" type="ORF">ACGFYS_24975</name>
</gene>
<evidence type="ECO:0000259" key="2">
    <source>
        <dbReference type="Pfam" id="PF02397"/>
    </source>
</evidence>
<evidence type="ECO:0000313" key="3">
    <source>
        <dbReference type="EMBL" id="MFG3192189.1"/>
    </source>
</evidence>